<accession>A0A4S9Z9Q0</accession>
<evidence type="ECO:0000313" key="3">
    <source>
        <dbReference type="Proteomes" id="UP000304947"/>
    </source>
</evidence>
<dbReference type="AlphaFoldDB" id="A0A4S9Z9Q0"/>
<comment type="caution">
    <text evidence="2">The sequence shown here is derived from an EMBL/GenBank/DDBJ whole genome shotgun (WGS) entry which is preliminary data.</text>
</comment>
<protein>
    <submittedName>
        <fullName evidence="2">Uncharacterized protein</fullName>
    </submittedName>
</protein>
<organism evidence="2 3">
    <name type="scientific">Aureobasidium pullulans</name>
    <name type="common">Black yeast</name>
    <name type="synonym">Pullularia pullulans</name>
    <dbReference type="NCBI Taxonomy" id="5580"/>
    <lineage>
        <taxon>Eukaryota</taxon>
        <taxon>Fungi</taxon>
        <taxon>Dikarya</taxon>
        <taxon>Ascomycota</taxon>
        <taxon>Pezizomycotina</taxon>
        <taxon>Dothideomycetes</taxon>
        <taxon>Dothideomycetidae</taxon>
        <taxon>Dothideales</taxon>
        <taxon>Saccotheciaceae</taxon>
        <taxon>Aureobasidium</taxon>
    </lineage>
</organism>
<dbReference type="Proteomes" id="UP000304947">
    <property type="component" value="Unassembled WGS sequence"/>
</dbReference>
<feature type="region of interest" description="Disordered" evidence="1">
    <location>
        <begin position="60"/>
        <end position="94"/>
    </location>
</feature>
<evidence type="ECO:0000313" key="2">
    <source>
        <dbReference type="EMBL" id="TIA02034.1"/>
    </source>
</evidence>
<evidence type="ECO:0000256" key="1">
    <source>
        <dbReference type="SAM" id="MobiDB-lite"/>
    </source>
</evidence>
<dbReference type="EMBL" id="QZBU01005067">
    <property type="protein sequence ID" value="TIA02034.1"/>
    <property type="molecule type" value="Genomic_DNA"/>
</dbReference>
<feature type="compositionally biased region" description="Low complexity" evidence="1">
    <location>
        <begin position="361"/>
        <end position="374"/>
    </location>
</feature>
<gene>
    <name evidence="2" type="ORF">D6C83_08964</name>
</gene>
<sequence length="383" mass="42695">MSFATDLAACSHTTLSSYAGVFFLAQEQPVTKTASTSTSVLVSSLTSLQHLFNISSTSHQHLNAHPSTGSSTSPCASHNMSDDSVRYATASPSSEEDRAVNTIVELLRYTLTDMESKITSIQNPIMYHQFVSFLMHQIDNATGELRRRAAELGVRIENVNEEQRKRRIAAEARNSIVDELNDMVLPPPIRQTLLLLKGLDERFDTIDRLREELTAFHTGYSNILNDITGLVRQHDEGQYEETYRNLLKDMADLVQHRDDKQVEEMQDIKKDIATIVHKEVRAALDIALSTPRKLRKVSRDADLKGTSKVLHQRSASMDGLKNLKNMAHSRMPSLSGMLSTAKRFSLQRKGSDETVVHEPGTARPVAATPAAARPADVRHPLEK</sequence>
<proteinExistence type="predicted"/>
<feature type="compositionally biased region" description="Polar residues" evidence="1">
    <location>
        <begin position="60"/>
        <end position="79"/>
    </location>
</feature>
<reference evidence="2 3" key="1">
    <citation type="submission" date="2018-10" db="EMBL/GenBank/DDBJ databases">
        <title>Fifty Aureobasidium pullulans genomes reveal a recombining polyextremotolerant generalist.</title>
        <authorList>
            <person name="Gostincar C."/>
            <person name="Turk M."/>
            <person name="Zajc J."/>
            <person name="Gunde-Cimerman N."/>
        </authorList>
    </citation>
    <scope>NUCLEOTIDE SEQUENCE [LARGE SCALE GENOMIC DNA]</scope>
    <source>
        <strain evidence="2 3">EXF-3380</strain>
    </source>
</reference>
<name>A0A4S9Z9Q0_AURPU</name>
<feature type="region of interest" description="Disordered" evidence="1">
    <location>
        <begin position="345"/>
        <end position="383"/>
    </location>
</feature>